<dbReference type="InterPro" id="IPR036388">
    <property type="entry name" value="WH-like_DNA-bd_sf"/>
</dbReference>
<dbReference type="Pfam" id="PF00538">
    <property type="entry name" value="Linker_histone"/>
    <property type="match status" value="1"/>
</dbReference>
<sequence length="135" mass="15328">MKGPLNDKGLNVATRRVAKIVLATIKKLGSSRGITLKKIHNYIQEEYPNTSTNIIRLNNTLDKALAFGAINKKSGKYVLGTAFKTLIENGRGTKSLSIIQARRRRRRRGRRGRSRSRRRGKKRSISLNRRSIKSK</sequence>
<protein>
    <recommendedName>
        <fullName evidence="2">H15 domain-containing protein</fullName>
    </recommendedName>
</protein>
<proteinExistence type="predicted"/>
<comment type="caution">
    <text evidence="3">The sequence shown here is derived from an EMBL/GenBank/DDBJ whole genome shotgun (WGS) entry which is preliminary data.</text>
</comment>
<dbReference type="SUPFAM" id="SSF46785">
    <property type="entry name" value="Winged helix' DNA-binding domain"/>
    <property type="match status" value="1"/>
</dbReference>
<dbReference type="Proteomes" id="UP000625711">
    <property type="component" value="Unassembled WGS sequence"/>
</dbReference>
<dbReference type="PROSITE" id="PS51504">
    <property type="entry name" value="H15"/>
    <property type="match status" value="1"/>
</dbReference>
<dbReference type="GO" id="GO:0000786">
    <property type="term" value="C:nucleosome"/>
    <property type="evidence" value="ECO:0007669"/>
    <property type="project" value="InterPro"/>
</dbReference>
<evidence type="ECO:0000313" key="4">
    <source>
        <dbReference type="Proteomes" id="UP000625711"/>
    </source>
</evidence>
<dbReference type="OrthoDB" id="6764083at2759"/>
<dbReference type="InterPro" id="IPR005818">
    <property type="entry name" value="Histone_H1/H5_H15"/>
</dbReference>
<dbReference type="GO" id="GO:0006334">
    <property type="term" value="P:nucleosome assembly"/>
    <property type="evidence" value="ECO:0007669"/>
    <property type="project" value="InterPro"/>
</dbReference>
<dbReference type="GO" id="GO:0003677">
    <property type="term" value="F:DNA binding"/>
    <property type="evidence" value="ECO:0007669"/>
    <property type="project" value="InterPro"/>
</dbReference>
<feature type="region of interest" description="Disordered" evidence="1">
    <location>
        <begin position="97"/>
        <end position="135"/>
    </location>
</feature>
<evidence type="ECO:0000259" key="2">
    <source>
        <dbReference type="PROSITE" id="PS51504"/>
    </source>
</evidence>
<dbReference type="InterPro" id="IPR036390">
    <property type="entry name" value="WH_DNA-bd_sf"/>
</dbReference>
<dbReference type="AlphaFoldDB" id="A0A834I5M5"/>
<feature type="domain" description="H15" evidence="2">
    <location>
        <begin position="13"/>
        <end position="81"/>
    </location>
</feature>
<reference evidence="3" key="1">
    <citation type="submission" date="2020-08" db="EMBL/GenBank/DDBJ databases">
        <title>Genome sequencing and assembly of the red palm weevil Rhynchophorus ferrugineus.</title>
        <authorList>
            <person name="Dias G.B."/>
            <person name="Bergman C.M."/>
            <person name="Manee M."/>
        </authorList>
    </citation>
    <scope>NUCLEOTIDE SEQUENCE</scope>
    <source>
        <strain evidence="3">AA-2017</strain>
        <tissue evidence="3">Whole larva</tissue>
    </source>
</reference>
<dbReference type="EMBL" id="JAACXV010013440">
    <property type="protein sequence ID" value="KAF7273424.1"/>
    <property type="molecule type" value="Genomic_DNA"/>
</dbReference>
<evidence type="ECO:0000256" key="1">
    <source>
        <dbReference type="SAM" id="MobiDB-lite"/>
    </source>
</evidence>
<evidence type="ECO:0000313" key="3">
    <source>
        <dbReference type="EMBL" id="KAF7273424.1"/>
    </source>
</evidence>
<name>A0A834I5M5_RHYFE</name>
<organism evidence="3 4">
    <name type="scientific">Rhynchophorus ferrugineus</name>
    <name type="common">Red palm weevil</name>
    <name type="synonym">Curculio ferrugineus</name>
    <dbReference type="NCBI Taxonomy" id="354439"/>
    <lineage>
        <taxon>Eukaryota</taxon>
        <taxon>Metazoa</taxon>
        <taxon>Ecdysozoa</taxon>
        <taxon>Arthropoda</taxon>
        <taxon>Hexapoda</taxon>
        <taxon>Insecta</taxon>
        <taxon>Pterygota</taxon>
        <taxon>Neoptera</taxon>
        <taxon>Endopterygota</taxon>
        <taxon>Coleoptera</taxon>
        <taxon>Polyphaga</taxon>
        <taxon>Cucujiformia</taxon>
        <taxon>Curculionidae</taxon>
        <taxon>Dryophthorinae</taxon>
        <taxon>Rhynchophorus</taxon>
    </lineage>
</organism>
<accession>A0A834I5M5</accession>
<dbReference type="Gene3D" id="1.10.10.10">
    <property type="entry name" value="Winged helix-like DNA-binding domain superfamily/Winged helix DNA-binding domain"/>
    <property type="match status" value="1"/>
</dbReference>
<gene>
    <name evidence="3" type="ORF">GWI33_013865</name>
</gene>
<feature type="compositionally biased region" description="Basic residues" evidence="1">
    <location>
        <begin position="101"/>
        <end position="135"/>
    </location>
</feature>
<keyword evidence="4" id="KW-1185">Reference proteome</keyword>